<dbReference type="UniPathway" id="UPA00335"/>
<accession>A0A1M7SF74</accession>
<comment type="catalytic activity">
    <reaction evidence="9">
        <text>an acyl phosphate + H2O = a carboxylate + phosphate + H(+)</text>
        <dbReference type="Rhea" id="RHEA:14965"/>
        <dbReference type="ChEBI" id="CHEBI:15377"/>
        <dbReference type="ChEBI" id="CHEBI:15378"/>
        <dbReference type="ChEBI" id="CHEBI:29067"/>
        <dbReference type="ChEBI" id="CHEBI:43474"/>
        <dbReference type="ChEBI" id="CHEBI:59918"/>
        <dbReference type="EC" id="3.6.1.7"/>
    </reaction>
</comment>
<dbReference type="STRING" id="1121455.SAMN02745728_00874"/>
<dbReference type="GO" id="GO:0016874">
    <property type="term" value="F:ligase activity"/>
    <property type="evidence" value="ECO:0007669"/>
    <property type="project" value="UniProtKB-UniRule"/>
</dbReference>
<name>A0A1M7SF74_9BACT</name>
<evidence type="ECO:0000256" key="7">
    <source>
        <dbReference type="ARBA" id="ARBA00048220"/>
    </source>
</evidence>
<dbReference type="GO" id="GO:0016743">
    <property type="term" value="F:carboxyl- or carbamoyltransferase activity"/>
    <property type="evidence" value="ECO:0007669"/>
    <property type="project" value="UniProtKB-UniRule"/>
</dbReference>
<dbReference type="InterPro" id="IPR036046">
    <property type="entry name" value="Acylphosphatase-like_dom_sf"/>
</dbReference>
<dbReference type="Gene3D" id="3.90.870.50">
    <property type="match status" value="1"/>
</dbReference>
<feature type="domain" description="Acylphosphatase-like" evidence="10">
    <location>
        <begin position="5"/>
        <end position="92"/>
    </location>
</feature>
<feature type="domain" description="YrdC-like" evidence="11">
    <location>
        <begin position="221"/>
        <end position="441"/>
    </location>
</feature>
<feature type="active site" evidence="9">
    <location>
        <position position="20"/>
    </location>
</feature>
<keyword evidence="6" id="KW-0862">Zinc</keyword>
<dbReference type="Gene3D" id="3.30.420.360">
    <property type="match status" value="1"/>
</dbReference>
<dbReference type="Pfam" id="PF01300">
    <property type="entry name" value="Sua5_yciO_yrdC"/>
    <property type="match status" value="1"/>
</dbReference>
<keyword evidence="4" id="KW-0479">Metal-binding</keyword>
<comment type="similarity">
    <text evidence="2 8">Belongs to the carbamoyltransferase HypF family.</text>
</comment>
<dbReference type="GO" id="GO:0008270">
    <property type="term" value="F:zinc ion binding"/>
    <property type="evidence" value="ECO:0007669"/>
    <property type="project" value="UniProtKB-KW"/>
</dbReference>
<dbReference type="Pfam" id="PF00708">
    <property type="entry name" value="Acylphosphatase"/>
    <property type="match status" value="1"/>
</dbReference>
<keyword evidence="5" id="KW-0863">Zinc-finger</keyword>
<dbReference type="InterPro" id="IPR001792">
    <property type="entry name" value="Acylphosphatase-like_dom"/>
</dbReference>
<keyword evidence="9" id="KW-0378">Hydrolase</keyword>
<dbReference type="GO" id="GO:0003725">
    <property type="term" value="F:double-stranded RNA binding"/>
    <property type="evidence" value="ECO:0007669"/>
    <property type="project" value="InterPro"/>
</dbReference>
<evidence type="ECO:0000256" key="9">
    <source>
        <dbReference type="PROSITE-ProRule" id="PRU00520"/>
    </source>
</evidence>
<dbReference type="PANTHER" id="PTHR42959:SF1">
    <property type="entry name" value="CARBAMOYLTRANSFERASE HYPF"/>
    <property type="match status" value="1"/>
</dbReference>
<evidence type="ECO:0000256" key="1">
    <source>
        <dbReference type="ARBA" id="ARBA00004711"/>
    </source>
</evidence>
<dbReference type="NCBIfam" id="TIGR00143">
    <property type="entry name" value="hypF"/>
    <property type="match status" value="1"/>
</dbReference>
<dbReference type="InterPro" id="IPR011125">
    <property type="entry name" value="Znf_HypF"/>
</dbReference>
<dbReference type="InterPro" id="IPR004421">
    <property type="entry name" value="Carbamoyltransferase_HypF"/>
</dbReference>
<proteinExistence type="inferred from homology"/>
<dbReference type="PIRSF" id="PIRSF006256">
    <property type="entry name" value="CMPcnvr_hdrg_mat"/>
    <property type="match status" value="1"/>
</dbReference>
<dbReference type="InterPro" id="IPR017968">
    <property type="entry name" value="Acylphosphatase_CS"/>
</dbReference>
<dbReference type="PROSITE" id="PS00150">
    <property type="entry name" value="ACYLPHOSPHATASE_1"/>
    <property type="match status" value="1"/>
</dbReference>
<dbReference type="InterPro" id="IPR006070">
    <property type="entry name" value="Sua5-like_dom"/>
</dbReference>
<dbReference type="Gene3D" id="3.30.110.120">
    <property type="match status" value="1"/>
</dbReference>
<gene>
    <name evidence="12" type="ORF">SAMN02745728_00874</name>
</gene>
<dbReference type="InterPro" id="IPR041440">
    <property type="entry name" value="HypF_C"/>
</dbReference>
<evidence type="ECO:0000256" key="3">
    <source>
        <dbReference type="ARBA" id="ARBA00022598"/>
    </source>
</evidence>
<dbReference type="PROSITE" id="PS51160">
    <property type="entry name" value="ACYLPHOSPHATASE_3"/>
    <property type="match status" value="1"/>
</dbReference>
<dbReference type="GO" id="GO:0003998">
    <property type="term" value="F:acylphosphatase activity"/>
    <property type="evidence" value="ECO:0007669"/>
    <property type="project" value="UniProtKB-EC"/>
</dbReference>
<reference evidence="12 13" key="1">
    <citation type="submission" date="2016-12" db="EMBL/GenBank/DDBJ databases">
        <authorList>
            <person name="Song W.-J."/>
            <person name="Kurnit D.M."/>
        </authorList>
    </citation>
    <scope>NUCLEOTIDE SEQUENCE [LARGE SCALE GENOMIC DNA]</scope>
    <source>
        <strain evidence="12 13">DSM 11393</strain>
    </source>
</reference>
<sequence>MNQERKKYSLKGQVQGVGFRPFIYKLALDNKLTGFVRNDAQGVYIELQGNQSSLNAFEKELYLKLPPLAKITECKIESQPLQQDEKNFVIAHSQNNLSNSELEVSIPPDIGICVDCEKDMLSGRRKDYPFTNCTNCGPRYSIIKQVPYDRKFTTMACFPLCDACKNEYENPLDRRFHAQPNACPVCGPKTWLVKPQTQDNNTLTQVKFPHTTYQQAQYKDFEAIDEAARLLSQGYILAMKGLGGFHLVCDASNIEAIQNLRQRKQRPDKAFALMLKDLNEAEKISILTIEDKALLSSPERPIVLCQKQKDCKLPQELIAPDSEQLGIMLAYTPMQKILLESFAKYQQEKQLAKKDNKKQSYSALIMTSGNKSGLPLCKGNREAIEHLSDFVDAFLLHDRDILLRIDDSVVAAQQVFYQNNIETESSQNILPNFIFLRRARGYVPKLIELIKTKNKKQVLGMGAELKSTLCFIKNDKALISQHIGDLDNLEIVDFQRELIEHLSTLLNFKADCLVHDLHPNFLSTKLAKELAELWEIPAVELQHHYAHARSLGAETQTQSPFLCLSLDGTGYGEDKTIWGGELLLIDPSSTAQKRLASLDLFPILGGDIAIKEPWRLAYGALLQYNLLPFADSWIKNLSEDKHAQLPILETMFQRKLNVSLTSSLGRLFDAVSALLSLSSVISYEGQAAQRLEQAIYQSTIENSSKKYSYSAFQNFDKIKTYDLPLITETKRDLDCFISLKPFFIQLLNDINLKKEKHEISLAFHISIAKAFMEASEAMSKKYKINKLGLTGGCFANRFLLNYCIKEAKYKGLDVFYSDKLPFGDGAISLGQASFGQLLK</sequence>
<evidence type="ECO:0000256" key="2">
    <source>
        <dbReference type="ARBA" id="ARBA00008097"/>
    </source>
</evidence>
<dbReference type="Pfam" id="PF22521">
    <property type="entry name" value="HypF_C_2"/>
    <property type="match status" value="1"/>
</dbReference>
<evidence type="ECO:0000256" key="4">
    <source>
        <dbReference type="ARBA" id="ARBA00022723"/>
    </source>
</evidence>
<evidence type="ECO:0000259" key="10">
    <source>
        <dbReference type="PROSITE" id="PS51160"/>
    </source>
</evidence>
<dbReference type="GO" id="GO:0051604">
    <property type="term" value="P:protein maturation"/>
    <property type="evidence" value="ECO:0007669"/>
    <property type="project" value="TreeGrafter"/>
</dbReference>
<dbReference type="PROSITE" id="PS51163">
    <property type="entry name" value="YRDC"/>
    <property type="match status" value="1"/>
</dbReference>
<evidence type="ECO:0000256" key="6">
    <source>
        <dbReference type="ARBA" id="ARBA00022833"/>
    </source>
</evidence>
<dbReference type="Proteomes" id="UP000186469">
    <property type="component" value="Unassembled WGS sequence"/>
</dbReference>
<dbReference type="Pfam" id="PF07503">
    <property type="entry name" value="zf-HYPF"/>
    <property type="match status" value="2"/>
</dbReference>
<organism evidence="12 13">
    <name type="scientific">Desulfovibrio litoralis DSM 11393</name>
    <dbReference type="NCBI Taxonomy" id="1121455"/>
    <lineage>
        <taxon>Bacteria</taxon>
        <taxon>Pseudomonadati</taxon>
        <taxon>Thermodesulfobacteriota</taxon>
        <taxon>Desulfovibrionia</taxon>
        <taxon>Desulfovibrionales</taxon>
        <taxon>Desulfovibrionaceae</taxon>
        <taxon>Desulfovibrio</taxon>
    </lineage>
</organism>
<dbReference type="EC" id="6.2.-.-" evidence="8"/>
<dbReference type="RefSeq" id="WP_072696555.1">
    <property type="nucleotide sequence ID" value="NZ_FRDI01000003.1"/>
</dbReference>
<dbReference type="Gene3D" id="3.30.420.40">
    <property type="match status" value="1"/>
</dbReference>
<dbReference type="SUPFAM" id="SSF54975">
    <property type="entry name" value="Acylphosphatase/BLUF domain-like"/>
    <property type="match status" value="1"/>
</dbReference>
<evidence type="ECO:0000256" key="8">
    <source>
        <dbReference type="PIRNR" id="PIRNR006256"/>
    </source>
</evidence>
<dbReference type="OrthoDB" id="9808093at2"/>
<comment type="pathway">
    <text evidence="1">Protein modification; [NiFe] hydrogenase maturation.</text>
</comment>
<evidence type="ECO:0000313" key="13">
    <source>
        <dbReference type="Proteomes" id="UP000186469"/>
    </source>
</evidence>
<evidence type="ECO:0000313" key="12">
    <source>
        <dbReference type="EMBL" id="SHN57148.1"/>
    </source>
</evidence>
<evidence type="ECO:0000256" key="5">
    <source>
        <dbReference type="ARBA" id="ARBA00022771"/>
    </source>
</evidence>
<dbReference type="Pfam" id="PF17788">
    <property type="entry name" value="HypF_C"/>
    <property type="match status" value="1"/>
</dbReference>
<evidence type="ECO:0000259" key="11">
    <source>
        <dbReference type="PROSITE" id="PS51163"/>
    </source>
</evidence>
<dbReference type="AlphaFoldDB" id="A0A1M7SF74"/>
<dbReference type="PANTHER" id="PTHR42959">
    <property type="entry name" value="CARBAMOYLTRANSFERASE"/>
    <property type="match status" value="1"/>
</dbReference>
<protein>
    <recommendedName>
        <fullName evidence="8">Carbamoyltransferase</fullName>
        <ecNumber evidence="8">6.2.-.-</ecNumber>
    </recommendedName>
</protein>
<dbReference type="InterPro" id="IPR017945">
    <property type="entry name" value="DHBP_synth_RibB-like_a/b_dom"/>
</dbReference>
<keyword evidence="13" id="KW-1185">Reference proteome</keyword>
<dbReference type="SUPFAM" id="SSF55821">
    <property type="entry name" value="YrdC/RibB"/>
    <property type="match status" value="1"/>
</dbReference>
<dbReference type="EMBL" id="FRDI01000003">
    <property type="protein sequence ID" value="SHN57148.1"/>
    <property type="molecule type" value="Genomic_DNA"/>
</dbReference>
<keyword evidence="3" id="KW-0436">Ligase</keyword>
<dbReference type="InterPro" id="IPR055128">
    <property type="entry name" value="HypF_C_2"/>
</dbReference>
<feature type="active site" evidence="9">
    <location>
        <position position="38"/>
    </location>
</feature>
<comment type="catalytic activity">
    <reaction evidence="7">
        <text>C-terminal L-cysteinyl-[HypE protein] + carbamoyl phosphate + ATP + H2O = C-terminal S-carboxamide-L-cysteinyl-[HypE protein] + AMP + phosphate + diphosphate + H(+)</text>
        <dbReference type="Rhea" id="RHEA:55636"/>
        <dbReference type="Rhea" id="RHEA-COMP:14247"/>
        <dbReference type="Rhea" id="RHEA-COMP:14392"/>
        <dbReference type="ChEBI" id="CHEBI:15377"/>
        <dbReference type="ChEBI" id="CHEBI:15378"/>
        <dbReference type="ChEBI" id="CHEBI:30616"/>
        <dbReference type="ChEBI" id="CHEBI:33019"/>
        <dbReference type="ChEBI" id="CHEBI:43474"/>
        <dbReference type="ChEBI" id="CHEBI:58228"/>
        <dbReference type="ChEBI" id="CHEBI:76913"/>
        <dbReference type="ChEBI" id="CHEBI:139126"/>
        <dbReference type="ChEBI" id="CHEBI:456215"/>
    </reaction>
</comment>
<dbReference type="InterPro" id="IPR051060">
    <property type="entry name" value="Carbamoyltrans_HypF-like"/>
</dbReference>